<dbReference type="PRINTS" id="PR00258">
    <property type="entry name" value="SPERACTRCPTR"/>
</dbReference>
<proteinExistence type="predicted"/>
<evidence type="ECO:0000256" key="7">
    <source>
        <dbReference type="ARBA" id="ARBA00023157"/>
    </source>
</evidence>
<evidence type="ECO:0000256" key="4">
    <source>
        <dbReference type="ARBA" id="ARBA00022737"/>
    </source>
</evidence>
<dbReference type="PANTHER" id="PTHR19331:SF465">
    <property type="entry name" value="EGG PEPTIDE SPERACT RECEPTOR"/>
    <property type="match status" value="1"/>
</dbReference>
<keyword evidence="5" id="KW-1133">Transmembrane helix</keyword>
<keyword evidence="7 9" id="KW-1015">Disulfide bond</keyword>
<dbReference type="FunFam" id="3.10.250.10:FF:000016">
    <property type="entry name" value="Scavenger receptor cysteine-rich protein type 12"/>
    <property type="match status" value="1"/>
</dbReference>
<feature type="signal peptide" evidence="10">
    <location>
        <begin position="1"/>
        <end position="28"/>
    </location>
</feature>
<evidence type="ECO:0000256" key="1">
    <source>
        <dbReference type="ARBA" id="ARBA00004167"/>
    </source>
</evidence>
<dbReference type="SMART" id="SM00202">
    <property type="entry name" value="SR"/>
    <property type="match status" value="3"/>
</dbReference>
<keyword evidence="4" id="KW-0677">Repeat</keyword>
<evidence type="ECO:0000256" key="6">
    <source>
        <dbReference type="ARBA" id="ARBA00023136"/>
    </source>
</evidence>
<evidence type="ECO:0000256" key="2">
    <source>
        <dbReference type="ARBA" id="ARBA00022692"/>
    </source>
</evidence>
<feature type="disulfide bond" evidence="9">
    <location>
        <begin position="278"/>
        <end position="288"/>
    </location>
</feature>
<dbReference type="InterPro" id="IPR036772">
    <property type="entry name" value="SRCR-like_dom_sf"/>
</dbReference>
<evidence type="ECO:0000256" key="5">
    <source>
        <dbReference type="ARBA" id="ARBA00022989"/>
    </source>
</evidence>
<feature type="domain" description="SRCR" evidence="11">
    <location>
        <begin position="314"/>
        <end position="414"/>
    </location>
</feature>
<evidence type="ECO:0000313" key="13">
    <source>
        <dbReference type="Proteomes" id="UP000828390"/>
    </source>
</evidence>
<feature type="chain" id="PRO_5038477334" description="SRCR domain-containing protein" evidence="10">
    <location>
        <begin position="29"/>
        <end position="482"/>
    </location>
</feature>
<dbReference type="GO" id="GO:0016020">
    <property type="term" value="C:membrane"/>
    <property type="evidence" value="ECO:0007669"/>
    <property type="project" value="UniProtKB-SubCell"/>
</dbReference>
<keyword evidence="3 10" id="KW-0732">Signal</keyword>
<feature type="domain" description="SRCR" evidence="11">
    <location>
        <begin position="207"/>
        <end position="305"/>
    </location>
</feature>
<dbReference type="PANTHER" id="PTHR19331">
    <property type="entry name" value="SCAVENGER RECEPTOR DOMAIN-CONTAINING"/>
    <property type="match status" value="1"/>
</dbReference>
<sequence>MSNRKSRWQSVSLICTLALLWKYQIVIAQASGTVRLYNFTDKDIRLVGGNSELEGRVELSINGIWGTICRDGWFDYYDADVLCKMLHTNLSALEYYTDGRYGYGTGPVFYRQLLCTGLEKSIHNCSSLTGETCSHSSDVGLICAGCSRVTQRHYGLLEHVNITSNGDVYTGNCSNGSSYFQFLYRCSLNGTWEEYGTRCGPLAVREVRFVGGVGLYDGGVEVLVGDTWGPVCGYAYSNSRSYYSDGHVFCNMKGLKYRTRSVAWRYNTTNGFIGKLQCSSNTNSVTLCNYATVYACQYQLGVSCDGFPLNMNSISLVGGSSARDGRVEVRIENSAGTICQDNFDSKDAQVLCKMMGFNASSSFYIDYHYNTTGRLPMIQDIQCTGQESHINNCTYRTPYFNDKCVDGAVALVCSDCGSVNVSNGQITSYNDTSRTLTIRCHTGDQAYVQYICGNDGLWNKTAELRLLLSTLTIIITPPAAFL</sequence>
<evidence type="ECO:0000256" key="3">
    <source>
        <dbReference type="ARBA" id="ARBA00022729"/>
    </source>
</evidence>
<dbReference type="PROSITE" id="PS50287">
    <property type="entry name" value="SRCR_2"/>
    <property type="match status" value="3"/>
</dbReference>
<dbReference type="FunFam" id="3.10.250.10:FF:000001">
    <property type="entry name" value="Lysyl oxidase 4 isoform X1"/>
    <property type="match status" value="1"/>
</dbReference>
<protein>
    <recommendedName>
        <fullName evidence="11">SRCR domain-containing protein</fullName>
    </recommendedName>
</protein>
<feature type="disulfide bond" evidence="9">
    <location>
        <begin position="232"/>
        <end position="296"/>
    </location>
</feature>
<keyword evidence="2" id="KW-0812">Transmembrane</keyword>
<comment type="caution">
    <text evidence="9">Lacks conserved residue(s) required for the propagation of feature annotation.</text>
</comment>
<feature type="disulfide bond" evidence="9">
    <location>
        <begin position="352"/>
        <end position="413"/>
    </location>
</feature>
<feature type="disulfide bond" evidence="9">
    <location>
        <begin position="69"/>
        <end position="133"/>
    </location>
</feature>
<name>A0A9D4DEM5_DREPO</name>
<organism evidence="12 13">
    <name type="scientific">Dreissena polymorpha</name>
    <name type="common">Zebra mussel</name>
    <name type="synonym">Mytilus polymorpha</name>
    <dbReference type="NCBI Taxonomy" id="45954"/>
    <lineage>
        <taxon>Eukaryota</taxon>
        <taxon>Metazoa</taxon>
        <taxon>Spiralia</taxon>
        <taxon>Lophotrochozoa</taxon>
        <taxon>Mollusca</taxon>
        <taxon>Bivalvia</taxon>
        <taxon>Autobranchia</taxon>
        <taxon>Heteroconchia</taxon>
        <taxon>Euheterodonta</taxon>
        <taxon>Imparidentia</taxon>
        <taxon>Neoheterodontei</taxon>
        <taxon>Myida</taxon>
        <taxon>Dreissenoidea</taxon>
        <taxon>Dreissenidae</taxon>
        <taxon>Dreissena</taxon>
    </lineage>
</organism>
<dbReference type="Pfam" id="PF00530">
    <property type="entry name" value="SRCR"/>
    <property type="match status" value="3"/>
</dbReference>
<evidence type="ECO:0000256" key="10">
    <source>
        <dbReference type="SAM" id="SignalP"/>
    </source>
</evidence>
<evidence type="ECO:0000259" key="11">
    <source>
        <dbReference type="PROSITE" id="PS50287"/>
    </source>
</evidence>
<comment type="caution">
    <text evidence="12">The sequence shown here is derived from an EMBL/GenBank/DDBJ whole genome shotgun (WGS) entry which is preliminary data.</text>
</comment>
<evidence type="ECO:0000256" key="9">
    <source>
        <dbReference type="PROSITE-ProRule" id="PRU00196"/>
    </source>
</evidence>
<gene>
    <name evidence="12" type="ORF">DPMN_181753</name>
</gene>
<accession>A0A9D4DEM5</accession>
<comment type="subcellular location">
    <subcellularLocation>
        <location evidence="1">Membrane</location>
        <topology evidence="1">Single-pass membrane protein</topology>
    </subcellularLocation>
</comment>
<feature type="domain" description="SRCR" evidence="11">
    <location>
        <begin position="44"/>
        <end position="144"/>
    </location>
</feature>
<feature type="disulfide bond" evidence="9">
    <location>
        <begin position="383"/>
        <end position="393"/>
    </location>
</feature>
<dbReference type="EMBL" id="JAIWYP010000010">
    <property type="protein sequence ID" value="KAH3747328.1"/>
    <property type="molecule type" value="Genomic_DNA"/>
</dbReference>
<reference evidence="12" key="2">
    <citation type="submission" date="2020-11" db="EMBL/GenBank/DDBJ databases">
        <authorList>
            <person name="McCartney M.A."/>
            <person name="Auch B."/>
            <person name="Kono T."/>
            <person name="Mallez S."/>
            <person name="Becker A."/>
            <person name="Gohl D.M."/>
            <person name="Silverstein K.A.T."/>
            <person name="Koren S."/>
            <person name="Bechman K.B."/>
            <person name="Herman A."/>
            <person name="Abrahante J.E."/>
            <person name="Garbe J."/>
        </authorList>
    </citation>
    <scope>NUCLEOTIDE SEQUENCE</scope>
    <source>
        <strain evidence="12">Duluth1</strain>
        <tissue evidence="12">Whole animal</tissue>
    </source>
</reference>
<keyword evidence="13" id="KW-1185">Reference proteome</keyword>
<dbReference type="InterPro" id="IPR001190">
    <property type="entry name" value="SRCR"/>
</dbReference>
<evidence type="ECO:0000313" key="12">
    <source>
        <dbReference type="EMBL" id="KAH3747328.1"/>
    </source>
</evidence>
<dbReference type="SUPFAM" id="SSF56487">
    <property type="entry name" value="SRCR-like"/>
    <property type="match status" value="3"/>
</dbReference>
<evidence type="ECO:0000256" key="8">
    <source>
        <dbReference type="ARBA" id="ARBA00023180"/>
    </source>
</evidence>
<keyword evidence="8" id="KW-0325">Glycoprotein</keyword>
<keyword evidence="6" id="KW-0472">Membrane</keyword>
<feature type="disulfide bond" evidence="9">
    <location>
        <begin position="115"/>
        <end position="125"/>
    </location>
</feature>
<dbReference type="Gene3D" id="3.10.250.10">
    <property type="entry name" value="SRCR-like domain"/>
    <property type="match status" value="3"/>
</dbReference>
<dbReference type="Proteomes" id="UP000828390">
    <property type="component" value="Unassembled WGS sequence"/>
</dbReference>
<reference evidence="12" key="1">
    <citation type="journal article" date="2019" name="bioRxiv">
        <title>The Genome of the Zebra Mussel, Dreissena polymorpha: A Resource for Invasive Species Research.</title>
        <authorList>
            <person name="McCartney M.A."/>
            <person name="Auch B."/>
            <person name="Kono T."/>
            <person name="Mallez S."/>
            <person name="Zhang Y."/>
            <person name="Obille A."/>
            <person name="Becker A."/>
            <person name="Abrahante J.E."/>
            <person name="Garbe J."/>
            <person name="Badalamenti J.P."/>
            <person name="Herman A."/>
            <person name="Mangelson H."/>
            <person name="Liachko I."/>
            <person name="Sullivan S."/>
            <person name="Sone E.D."/>
            <person name="Koren S."/>
            <person name="Silverstein K.A.T."/>
            <person name="Beckman K.B."/>
            <person name="Gohl D.M."/>
        </authorList>
    </citation>
    <scope>NUCLEOTIDE SEQUENCE</scope>
    <source>
        <strain evidence="12">Duluth1</strain>
        <tissue evidence="12">Whole animal</tissue>
    </source>
</reference>
<dbReference type="AlphaFoldDB" id="A0A9D4DEM5"/>